<evidence type="ECO:0000256" key="8">
    <source>
        <dbReference type="PROSITE-ProRule" id="PRU00042"/>
    </source>
</evidence>
<feature type="domain" description="C2H2-type" evidence="10">
    <location>
        <begin position="144"/>
        <end position="168"/>
    </location>
</feature>
<gene>
    <name evidence="11" type="ORF">ECRASSUSDP1_LOCUS2226</name>
</gene>
<proteinExistence type="predicted"/>
<dbReference type="InterPro" id="IPR036236">
    <property type="entry name" value="Znf_C2H2_sf"/>
</dbReference>
<comment type="caution">
    <text evidence="11">The sequence shown here is derived from an EMBL/GenBank/DDBJ whole genome shotgun (WGS) entry which is preliminary data.</text>
</comment>
<dbReference type="SUPFAM" id="SSF57667">
    <property type="entry name" value="beta-beta-alpha zinc fingers"/>
    <property type="match status" value="2"/>
</dbReference>
<dbReference type="GO" id="GO:0005667">
    <property type="term" value="C:transcription regulator complex"/>
    <property type="evidence" value="ECO:0007669"/>
    <property type="project" value="TreeGrafter"/>
</dbReference>
<dbReference type="SMART" id="SM00355">
    <property type="entry name" value="ZnF_C2H2"/>
    <property type="match status" value="3"/>
</dbReference>
<dbReference type="EMBL" id="CAMPGE010002113">
    <property type="protein sequence ID" value="CAI2360918.1"/>
    <property type="molecule type" value="Genomic_DNA"/>
</dbReference>
<comment type="subcellular location">
    <subcellularLocation>
        <location evidence="1">Nucleus</location>
    </subcellularLocation>
</comment>
<feature type="compositionally biased region" description="Polar residues" evidence="9">
    <location>
        <begin position="192"/>
        <end position="205"/>
    </location>
</feature>
<dbReference type="GO" id="GO:0008270">
    <property type="term" value="F:zinc ion binding"/>
    <property type="evidence" value="ECO:0007669"/>
    <property type="project" value="UniProtKB-KW"/>
</dbReference>
<dbReference type="Proteomes" id="UP001295684">
    <property type="component" value="Unassembled WGS sequence"/>
</dbReference>
<sequence length="521" mass="60540">MVGSVHESELHQEFSENQIFAGEEEDLGFCGREHDTNLLMKSDSEFDDPYKTVNKEHQQKLGFDGTFLKDQSSLKKISQSHYGKQFICKEKGCGKKFLDNSKLRRHQLVHSGEKPYSCNVCGKRFSLDFNLRTHLRTHTGEKPYECDFPGCGKRFTQSSNLTAHMKTHYPHSISEKNSSQNSRSSSEKVSLLVNSQENSSVTDSVDSYQEQKKIFKVSKMKKENLILLRNKIPKVFNIQKYKQPSHLHDSCSNNTSSDRNETPIRKVYGDVFKIERFREKRKRLATRPLERSKIQDRICNDYSDEVEFKIEKVRRFKPLKGRLSFGNLAKPEDIDSSSTKRSSRQSSKQKEYSDSSICQPEVEPINLVKIHEHEDRLMMKVTPETLPFENELFLRCKNLNEELESELPDYNIPDQLSQEELDLQPSLEQLHKQIECESNNSYHEDDLDCDNGVLVDQSKLQTTKSKRNHRRSRLMSGVNAFYAQGEMENECFLLGNERDTPNFEAFVTQKPFSSNFSLEYK</sequence>
<evidence type="ECO:0000256" key="1">
    <source>
        <dbReference type="ARBA" id="ARBA00004123"/>
    </source>
</evidence>
<keyword evidence="6" id="KW-0238">DNA-binding</keyword>
<dbReference type="PROSITE" id="PS00028">
    <property type="entry name" value="ZINC_FINGER_C2H2_1"/>
    <property type="match status" value="3"/>
</dbReference>
<feature type="domain" description="C2H2-type" evidence="10">
    <location>
        <begin position="86"/>
        <end position="115"/>
    </location>
</feature>
<feature type="compositionally biased region" description="Low complexity" evidence="9">
    <location>
        <begin position="336"/>
        <end position="346"/>
    </location>
</feature>
<keyword evidence="7" id="KW-0539">Nucleus</keyword>
<evidence type="ECO:0000259" key="10">
    <source>
        <dbReference type="PROSITE" id="PS50157"/>
    </source>
</evidence>
<evidence type="ECO:0000256" key="9">
    <source>
        <dbReference type="SAM" id="MobiDB-lite"/>
    </source>
</evidence>
<dbReference type="Pfam" id="PF00096">
    <property type="entry name" value="zf-C2H2"/>
    <property type="match status" value="3"/>
</dbReference>
<accession>A0AAD1U2N9</accession>
<organism evidence="11 12">
    <name type="scientific">Euplotes crassus</name>
    <dbReference type="NCBI Taxonomy" id="5936"/>
    <lineage>
        <taxon>Eukaryota</taxon>
        <taxon>Sar</taxon>
        <taxon>Alveolata</taxon>
        <taxon>Ciliophora</taxon>
        <taxon>Intramacronucleata</taxon>
        <taxon>Spirotrichea</taxon>
        <taxon>Hypotrichia</taxon>
        <taxon>Euplotida</taxon>
        <taxon>Euplotidae</taxon>
        <taxon>Moneuplotes</taxon>
    </lineage>
</organism>
<dbReference type="GO" id="GO:0031519">
    <property type="term" value="C:PcG protein complex"/>
    <property type="evidence" value="ECO:0007669"/>
    <property type="project" value="TreeGrafter"/>
</dbReference>
<keyword evidence="12" id="KW-1185">Reference proteome</keyword>
<dbReference type="PANTHER" id="PTHR14003:SF19">
    <property type="entry name" value="YY2 TRANSCRIPTION FACTOR"/>
    <property type="match status" value="1"/>
</dbReference>
<dbReference type="GO" id="GO:0000785">
    <property type="term" value="C:chromatin"/>
    <property type="evidence" value="ECO:0007669"/>
    <property type="project" value="TreeGrafter"/>
</dbReference>
<evidence type="ECO:0000256" key="4">
    <source>
        <dbReference type="ARBA" id="ARBA00022771"/>
    </source>
</evidence>
<dbReference type="FunFam" id="3.30.160.60:FF:000125">
    <property type="entry name" value="Putative zinc finger protein 143"/>
    <property type="match status" value="1"/>
</dbReference>
<evidence type="ECO:0000313" key="12">
    <source>
        <dbReference type="Proteomes" id="UP001295684"/>
    </source>
</evidence>
<dbReference type="FunFam" id="3.30.160.60:FF:000104">
    <property type="entry name" value="Transcriptional repressor protein YY1"/>
    <property type="match status" value="1"/>
</dbReference>
<dbReference type="GO" id="GO:0000981">
    <property type="term" value="F:DNA-binding transcription factor activity, RNA polymerase II-specific"/>
    <property type="evidence" value="ECO:0007669"/>
    <property type="project" value="TreeGrafter"/>
</dbReference>
<name>A0AAD1U2N9_EUPCR</name>
<keyword evidence="3" id="KW-0677">Repeat</keyword>
<dbReference type="GO" id="GO:0000978">
    <property type="term" value="F:RNA polymerase II cis-regulatory region sequence-specific DNA binding"/>
    <property type="evidence" value="ECO:0007669"/>
    <property type="project" value="TreeGrafter"/>
</dbReference>
<dbReference type="PANTHER" id="PTHR14003">
    <property type="entry name" value="TRANSCRIPTIONAL REPRESSOR PROTEIN YY"/>
    <property type="match status" value="1"/>
</dbReference>
<evidence type="ECO:0000256" key="7">
    <source>
        <dbReference type="ARBA" id="ARBA00023242"/>
    </source>
</evidence>
<evidence type="ECO:0000256" key="5">
    <source>
        <dbReference type="ARBA" id="ARBA00022833"/>
    </source>
</evidence>
<dbReference type="Gene3D" id="3.30.160.60">
    <property type="entry name" value="Classic Zinc Finger"/>
    <property type="match status" value="3"/>
</dbReference>
<feature type="domain" description="C2H2-type" evidence="10">
    <location>
        <begin position="116"/>
        <end position="143"/>
    </location>
</feature>
<reference evidence="11" key="1">
    <citation type="submission" date="2023-07" db="EMBL/GenBank/DDBJ databases">
        <authorList>
            <consortium name="AG Swart"/>
            <person name="Singh M."/>
            <person name="Singh A."/>
            <person name="Seah K."/>
            <person name="Emmerich C."/>
        </authorList>
    </citation>
    <scope>NUCLEOTIDE SEQUENCE</scope>
    <source>
        <strain evidence="11">DP1</strain>
    </source>
</reference>
<protein>
    <recommendedName>
        <fullName evidence="10">C2H2-type domain-containing protein</fullName>
    </recommendedName>
</protein>
<dbReference type="InterPro" id="IPR013087">
    <property type="entry name" value="Znf_C2H2_type"/>
</dbReference>
<evidence type="ECO:0000256" key="3">
    <source>
        <dbReference type="ARBA" id="ARBA00022737"/>
    </source>
</evidence>
<keyword evidence="4 8" id="KW-0863">Zinc-finger</keyword>
<evidence type="ECO:0000313" key="11">
    <source>
        <dbReference type="EMBL" id="CAI2360918.1"/>
    </source>
</evidence>
<dbReference type="PROSITE" id="PS50157">
    <property type="entry name" value="ZINC_FINGER_C2H2_2"/>
    <property type="match status" value="3"/>
</dbReference>
<feature type="region of interest" description="Disordered" evidence="9">
    <location>
        <begin position="327"/>
        <end position="358"/>
    </location>
</feature>
<feature type="compositionally biased region" description="Low complexity" evidence="9">
    <location>
        <begin position="175"/>
        <end position="190"/>
    </location>
</feature>
<evidence type="ECO:0000256" key="6">
    <source>
        <dbReference type="ARBA" id="ARBA00023125"/>
    </source>
</evidence>
<evidence type="ECO:0000256" key="2">
    <source>
        <dbReference type="ARBA" id="ARBA00022723"/>
    </source>
</evidence>
<feature type="region of interest" description="Disordered" evidence="9">
    <location>
        <begin position="171"/>
        <end position="205"/>
    </location>
</feature>
<keyword evidence="2" id="KW-0479">Metal-binding</keyword>
<keyword evidence="5" id="KW-0862">Zinc</keyword>
<dbReference type="AlphaFoldDB" id="A0AAD1U2N9"/>